<dbReference type="Proteomes" id="UP001652582">
    <property type="component" value="Chromosome 25"/>
</dbReference>
<dbReference type="PROSITE" id="PS50060">
    <property type="entry name" value="MAM_2"/>
    <property type="match status" value="1"/>
</dbReference>
<gene>
    <name evidence="4" type="primary">LOC128199499</name>
</gene>
<dbReference type="InterPro" id="IPR000998">
    <property type="entry name" value="MAM_dom"/>
</dbReference>
<name>A0ABM3M1P1_BICAN</name>
<feature type="domain" description="MAM" evidence="2">
    <location>
        <begin position="45"/>
        <end position="71"/>
    </location>
</feature>
<dbReference type="Gene3D" id="2.60.120.200">
    <property type="match status" value="1"/>
</dbReference>
<keyword evidence="1" id="KW-0732">Signal</keyword>
<evidence type="ECO:0000313" key="3">
    <source>
        <dbReference type="Proteomes" id="UP001652582"/>
    </source>
</evidence>
<evidence type="ECO:0000259" key="2">
    <source>
        <dbReference type="PROSITE" id="PS50060"/>
    </source>
</evidence>
<dbReference type="GeneID" id="128199499"/>
<accession>A0ABM3M1P1</accession>
<proteinExistence type="predicted"/>
<dbReference type="RefSeq" id="XP_052745392.1">
    <property type="nucleotide sequence ID" value="XM_052889432.1"/>
</dbReference>
<dbReference type="SMART" id="SM00137">
    <property type="entry name" value="MAM"/>
    <property type="match status" value="1"/>
</dbReference>
<feature type="signal peptide" evidence="1">
    <location>
        <begin position="1"/>
        <end position="24"/>
    </location>
</feature>
<organism evidence="3 4">
    <name type="scientific">Bicyclus anynana</name>
    <name type="common">Squinting bush brown butterfly</name>
    <dbReference type="NCBI Taxonomy" id="110368"/>
    <lineage>
        <taxon>Eukaryota</taxon>
        <taxon>Metazoa</taxon>
        <taxon>Ecdysozoa</taxon>
        <taxon>Arthropoda</taxon>
        <taxon>Hexapoda</taxon>
        <taxon>Insecta</taxon>
        <taxon>Pterygota</taxon>
        <taxon>Neoptera</taxon>
        <taxon>Endopterygota</taxon>
        <taxon>Lepidoptera</taxon>
        <taxon>Glossata</taxon>
        <taxon>Ditrysia</taxon>
        <taxon>Papilionoidea</taxon>
        <taxon>Nymphalidae</taxon>
        <taxon>Satyrinae</taxon>
        <taxon>Satyrini</taxon>
        <taxon>Mycalesina</taxon>
        <taxon>Bicyclus</taxon>
    </lineage>
</organism>
<feature type="chain" id="PRO_5045318115" evidence="1">
    <location>
        <begin position="25"/>
        <end position="237"/>
    </location>
</feature>
<keyword evidence="3" id="KW-1185">Reference proteome</keyword>
<evidence type="ECO:0000256" key="1">
    <source>
        <dbReference type="SAM" id="SignalP"/>
    </source>
</evidence>
<protein>
    <submittedName>
        <fullName evidence="4">Uncharacterized protein LOC128199499</fullName>
    </submittedName>
</protein>
<evidence type="ECO:0000313" key="4">
    <source>
        <dbReference type="RefSeq" id="XP_052745392.1"/>
    </source>
</evidence>
<sequence>MVVQCLVVLFVCAMFNAIDRTTSTTKNPPPTTVTAQQPLGLNDSLSCDFNNNFCGWKNDPQATDEWHRDESGVLYAYLVVENTALRLLSPIYDRILAETGCFSSSFIIQTGLGYTIRIYQKPVNVALTELLQNNNIGKKEYILFEAKATTGHYDAHINPVTALKKFDDDFQIIIEVTCNKFFVIPRIDKVAILQGSNCTAVDMTATTPSTDTFEAYYIHTVTTTTLPPTTTRRKKFY</sequence>
<reference evidence="4" key="1">
    <citation type="submission" date="2025-08" db="UniProtKB">
        <authorList>
            <consortium name="RefSeq"/>
        </authorList>
    </citation>
    <scope>IDENTIFICATION</scope>
</reference>